<feature type="compositionally biased region" description="Basic and acidic residues" evidence="6">
    <location>
        <begin position="1"/>
        <end position="10"/>
    </location>
</feature>
<dbReference type="GO" id="GO:0008270">
    <property type="term" value="F:zinc ion binding"/>
    <property type="evidence" value="ECO:0007669"/>
    <property type="project" value="InterPro"/>
</dbReference>
<dbReference type="PANTHER" id="PTHR47338">
    <property type="entry name" value="ZN(II)2CYS6 TRANSCRIPTION FACTOR (EUROFUNG)-RELATED"/>
    <property type="match status" value="1"/>
</dbReference>
<feature type="region of interest" description="Disordered" evidence="6">
    <location>
        <begin position="100"/>
        <end position="130"/>
    </location>
</feature>
<dbReference type="OrthoDB" id="2534600at2759"/>
<evidence type="ECO:0000313" key="8">
    <source>
        <dbReference type="EMBL" id="KAF9454747.1"/>
    </source>
</evidence>
<dbReference type="AlphaFoldDB" id="A0A9P6C7G3"/>
<comment type="subcellular location">
    <subcellularLocation>
        <location evidence="1">Nucleus</location>
    </subcellularLocation>
</comment>
<evidence type="ECO:0000256" key="3">
    <source>
        <dbReference type="ARBA" id="ARBA00023015"/>
    </source>
</evidence>
<dbReference type="Pfam" id="PF00172">
    <property type="entry name" value="Zn_clus"/>
    <property type="match status" value="1"/>
</dbReference>
<dbReference type="SMART" id="SM00066">
    <property type="entry name" value="GAL4"/>
    <property type="match status" value="1"/>
</dbReference>
<feature type="compositionally biased region" description="Basic residues" evidence="6">
    <location>
        <begin position="665"/>
        <end position="675"/>
    </location>
</feature>
<dbReference type="GO" id="GO:0000981">
    <property type="term" value="F:DNA-binding transcription factor activity, RNA polymerase II-specific"/>
    <property type="evidence" value="ECO:0007669"/>
    <property type="project" value="InterPro"/>
</dbReference>
<keyword evidence="2" id="KW-0479">Metal-binding</keyword>
<evidence type="ECO:0000256" key="4">
    <source>
        <dbReference type="ARBA" id="ARBA00023163"/>
    </source>
</evidence>
<evidence type="ECO:0000259" key="7">
    <source>
        <dbReference type="SMART" id="SM00066"/>
    </source>
</evidence>
<evidence type="ECO:0000256" key="5">
    <source>
        <dbReference type="ARBA" id="ARBA00023242"/>
    </source>
</evidence>
<dbReference type="CDD" id="cd12148">
    <property type="entry name" value="fungal_TF_MHR"/>
    <property type="match status" value="1"/>
</dbReference>
<dbReference type="InterPro" id="IPR050815">
    <property type="entry name" value="TF_fung"/>
</dbReference>
<dbReference type="InterPro" id="IPR036864">
    <property type="entry name" value="Zn2-C6_fun-type_DNA-bd_sf"/>
</dbReference>
<organism evidence="8 9">
    <name type="scientific">Macrolepiota fuliginosa MF-IS2</name>
    <dbReference type="NCBI Taxonomy" id="1400762"/>
    <lineage>
        <taxon>Eukaryota</taxon>
        <taxon>Fungi</taxon>
        <taxon>Dikarya</taxon>
        <taxon>Basidiomycota</taxon>
        <taxon>Agaricomycotina</taxon>
        <taxon>Agaricomycetes</taxon>
        <taxon>Agaricomycetidae</taxon>
        <taxon>Agaricales</taxon>
        <taxon>Agaricineae</taxon>
        <taxon>Agaricaceae</taxon>
        <taxon>Macrolepiota</taxon>
    </lineage>
</organism>
<dbReference type="GO" id="GO:0006351">
    <property type="term" value="P:DNA-templated transcription"/>
    <property type="evidence" value="ECO:0007669"/>
    <property type="project" value="InterPro"/>
</dbReference>
<protein>
    <recommendedName>
        <fullName evidence="7">Zn(2)-C6 fungal-type domain-containing protein</fullName>
    </recommendedName>
</protein>
<dbReference type="InterPro" id="IPR007219">
    <property type="entry name" value="XnlR_reg_dom"/>
</dbReference>
<keyword evidence="4" id="KW-0804">Transcription</keyword>
<feature type="region of interest" description="Disordered" evidence="6">
    <location>
        <begin position="637"/>
        <end position="683"/>
    </location>
</feature>
<accession>A0A9P6C7G3</accession>
<dbReference type="PANTHER" id="PTHR47338:SF5">
    <property type="entry name" value="ZN(II)2CYS6 TRANSCRIPTION FACTOR (EUROFUNG)"/>
    <property type="match status" value="1"/>
</dbReference>
<keyword evidence="5" id="KW-0539">Nucleus</keyword>
<dbReference type="GO" id="GO:0005634">
    <property type="term" value="C:nucleus"/>
    <property type="evidence" value="ECO:0007669"/>
    <property type="project" value="UniProtKB-SubCell"/>
</dbReference>
<gene>
    <name evidence="8" type="ORF">P691DRAFT_655296</name>
</gene>
<keyword evidence="3" id="KW-0805">Transcription regulation</keyword>
<feature type="domain" description="Zn(2)-C6 fungal-type" evidence="7">
    <location>
        <begin position="47"/>
        <end position="91"/>
    </location>
</feature>
<dbReference type="SUPFAM" id="SSF57701">
    <property type="entry name" value="Zn2/Cys6 DNA-binding domain"/>
    <property type="match status" value="1"/>
</dbReference>
<feature type="region of interest" description="Disordered" evidence="6">
    <location>
        <begin position="1"/>
        <end position="23"/>
    </location>
</feature>
<dbReference type="GO" id="GO:0003677">
    <property type="term" value="F:DNA binding"/>
    <property type="evidence" value="ECO:0007669"/>
    <property type="project" value="InterPro"/>
</dbReference>
<keyword evidence="9" id="KW-1185">Reference proteome</keyword>
<name>A0A9P6C7G3_9AGAR</name>
<dbReference type="InterPro" id="IPR001138">
    <property type="entry name" value="Zn2Cys6_DnaBD"/>
</dbReference>
<evidence type="ECO:0000256" key="6">
    <source>
        <dbReference type="SAM" id="MobiDB-lite"/>
    </source>
</evidence>
<comment type="caution">
    <text evidence="8">The sequence shown here is derived from an EMBL/GenBank/DDBJ whole genome shotgun (WGS) entry which is preliminary data.</text>
</comment>
<dbReference type="Proteomes" id="UP000807342">
    <property type="component" value="Unassembled WGS sequence"/>
</dbReference>
<evidence type="ECO:0000256" key="1">
    <source>
        <dbReference type="ARBA" id="ARBA00004123"/>
    </source>
</evidence>
<sequence>MQSDNPHRDNLPAPPTHQQNLSLPNQSMQNHIHELAKSLPVPQPAPRKQNTACDACRSRKVKCNRIPGQEKHCMSKNYPCTHFVQQATSEKKRIAVNRRRNLSSANPSVPYPGAIKQVSPPAEQASPTAFLASSSQHQPLIVRYGLHPGITHTTPTRDVLSFIFAPPENTNEPTPYMSPTLIKSPYESWGELAHKLDDDKFKAEFALDLVEVFFQIVHTRLPLLNPAQFRSRLQLYPSTNSGTNSSEKPLHPALVATVLAWGTKFSEHPLLIADRRRPGGQSLLAKTLIDRARDLAEALKVHRVASPEHVVIGLLIEPLQSQNPDDPTGYHGFWLTCATRHLLELGINHKSVMANIQDPESRGTMIFAWWMACISDAYASAYYRRKPVLDDYDYDIDFYTVDPVNPELIDTHTAMPSPREQLEFLGYYRAAHSLARTARHMSKQLWRPSTDSDGVPFESLCGFVQELIGWRDDFLNLVGVPSNFEGEWDFVSAVSSCASDATYHVMWIILFNALDDYGIKELNSAIAPPNLTEIESVRQKVADEALHGALRIAGLAGVLTSNGYLRLDPAVMHVSCIQAGTLLGRLSRPEVQNCIAGLEQYSYSYEEAGDQATDMRRVYNAARSGQSELNHMAVTLRITPTPPPSQPGNHLEDQVMRNGSPHHQYSPHHHSHSHNSSHDVSTP</sequence>
<dbReference type="Pfam" id="PF04082">
    <property type="entry name" value="Fungal_trans"/>
    <property type="match status" value="1"/>
</dbReference>
<evidence type="ECO:0000313" key="9">
    <source>
        <dbReference type="Proteomes" id="UP000807342"/>
    </source>
</evidence>
<dbReference type="CDD" id="cd00067">
    <property type="entry name" value="GAL4"/>
    <property type="match status" value="1"/>
</dbReference>
<reference evidence="8" key="1">
    <citation type="submission" date="2020-11" db="EMBL/GenBank/DDBJ databases">
        <authorList>
            <consortium name="DOE Joint Genome Institute"/>
            <person name="Ahrendt S."/>
            <person name="Riley R."/>
            <person name="Andreopoulos W."/>
            <person name="Labutti K."/>
            <person name="Pangilinan J."/>
            <person name="Ruiz-Duenas F.J."/>
            <person name="Barrasa J.M."/>
            <person name="Sanchez-Garcia M."/>
            <person name="Camarero S."/>
            <person name="Miyauchi S."/>
            <person name="Serrano A."/>
            <person name="Linde D."/>
            <person name="Babiker R."/>
            <person name="Drula E."/>
            <person name="Ayuso-Fernandez I."/>
            <person name="Pacheco R."/>
            <person name="Padilla G."/>
            <person name="Ferreira P."/>
            <person name="Barriuso J."/>
            <person name="Kellner H."/>
            <person name="Castanera R."/>
            <person name="Alfaro M."/>
            <person name="Ramirez L."/>
            <person name="Pisabarro A.G."/>
            <person name="Kuo A."/>
            <person name="Tritt A."/>
            <person name="Lipzen A."/>
            <person name="He G."/>
            <person name="Yan M."/>
            <person name="Ng V."/>
            <person name="Cullen D."/>
            <person name="Martin F."/>
            <person name="Rosso M.-N."/>
            <person name="Henrissat B."/>
            <person name="Hibbett D."/>
            <person name="Martinez A.T."/>
            <person name="Grigoriev I.V."/>
        </authorList>
    </citation>
    <scope>NUCLEOTIDE SEQUENCE</scope>
    <source>
        <strain evidence="8">MF-IS2</strain>
    </source>
</reference>
<dbReference type="EMBL" id="MU151052">
    <property type="protein sequence ID" value="KAF9454747.1"/>
    <property type="molecule type" value="Genomic_DNA"/>
</dbReference>
<evidence type="ECO:0000256" key="2">
    <source>
        <dbReference type="ARBA" id="ARBA00022723"/>
    </source>
</evidence>
<proteinExistence type="predicted"/>